<feature type="compositionally biased region" description="Basic and acidic residues" evidence="1">
    <location>
        <begin position="35"/>
        <end position="44"/>
    </location>
</feature>
<evidence type="ECO:0008006" key="5">
    <source>
        <dbReference type="Google" id="ProtNLM"/>
    </source>
</evidence>
<evidence type="ECO:0000313" key="4">
    <source>
        <dbReference type="Proteomes" id="UP000326354"/>
    </source>
</evidence>
<dbReference type="AlphaFoldDB" id="A0A5S9ITQ3"/>
<gene>
    <name evidence="3" type="ORF">UABAM_05790</name>
</gene>
<accession>A0A5S9ITQ3</accession>
<organism evidence="3 4">
    <name type="scientific">Uabimicrobium amorphum</name>
    <dbReference type="NCBI Taxonomy" id="2596890"/>
    <lineage>
        <taxon>Bacteria</taxon>
        <taxon>Pseudomonadati</taxon>
        <taxon>Planctomycetota</taxon>
        <taxon>Candidatus Uabimicrobiia</taxon>
        <taxon>Candidatus Uabimicrobiales</taxon>
        <taxon>Candidatus Uabimicrobiaceae</taxon>
        <taxon>Candidatus Uabimicrobium</taxon>
    </lineage>
</organism>
<dbReference type="PROSITE" id="PS51257">
    <property type="entry name" value="PROKAR_LIPOPROTEIN"/>
    <property type="match status" value="1"/>
</dbReference>
<dbReference type="EMBL" id="AP019860">
    <property type="protein sequence ID" value="BBM87381.1"/>
    <property type="molecule type" value="Genomic_DNA"/>
</dbReference>
<protein>
    <recommendedName>
        <fullName evidence="5">Lipoprotein</fullName>
    </recommendedName>
</protein>
<sequence length="306" mass="34450">MNKLIALCIIILILGCTAAPQKQIENNVTETPEDPFSKMEEKLSGYDATQNQTFPEKNTSSPEKKTSSPEKKTSFTAQQQFTMDYAMPELDFTCTETIKKVSDIDIIPPEVEHDDQLIIDGNVTYVVLGKYQGVITHLQVICHKFEATTRRAGEKRIVDSIPPQSKFIFGRKPPLMIDENDNPLSQRQQRLLRNLTMPRILFNATEDKQQLLAEKSFSTGDPVDIDIAKIFLAENPTKVIFEGTDDNTPSPNAVFSFDAPRKTGDVYTQNGLPTKLSILEKDEFPQGSLKVKITTKMEVNIEYGQE</sequence>
<dbReference type="KEGG" id="uam:UABAM_05790"/>
<dbReference type="RefSeq" id="WP_151971403.1">
    <property type="nucleotide sequence ID" value="NZ_AP019860.1"/>
</dbReference>
<keyword evidence="4" id="KW-1185">Reference proteome</keyword>
<feature type="region of interest" description="Disordered" evidence="1">
    <location>
        <begin position="26"/>
        <end position="74"/>
    </location>
</feature>
<keyword evidence="2" id="KW-0732">Signal</keyword>
<dbReference type="Proteomes" id="UP000326354">
    <property type="component" value="Chromosome"/>
</dbReference>
<feature type="signal peptide" evidence="2">
    <location>
        <begin position="1"/>
        <end position="18"/>
    </location>
</feature>
<proteinExistence type="predicted"/>
<evidence type="ECO:0000313" key="3">
    <source>
        <dbReference type="EMBL" id="BBM87381.1"/>
    </source>
</evidence>
<evidence type="ECO:0000256" key="2">
    <source>
        <dbReference type="SAM" id="SignalP"/>
    </source>
</evidence>
<evidence type="ECO:0000256" key="1">
    <source>
        <dbReference type="SAM" id="MobiDB-lite"/>
    </source>
</evidence>
<name>A0A5S9ITQ3_UABAM</name>
<reference evidence="3 4" key="1">
    <citation type="submission" date="2019-08" db="EMBL/GenBank/DDBJ databases">
        <title>Complete genome sequence of Candidatus Uab amorphum.</title>
        <authorList>
            <person name="Shiratori T."/>
            <person name="Suzuki S."/>
            <person name="Kakizawa Y."/>
            <person name="Ishida K."/>
        </authorList>
    </citation>
    <scope>NUCLEOTIDE SEQUENCE [LARGE SCALE GENOMIC DNA]</scope>
    <source>
        <strain evidence="3 4">SRT547</strain>
    </source>
</reference>
<feature type="chain" id="PRO_5024925697" description="Lipoprotein" evidence="2">
    <location>
        <begin position="19"/>
        <end position="306"/>
    </location>
</feature>
<feature type="compositionally biased region" description="Basic and acidic residues" evidence="1">
    <location>
        <begin position="62"/>
        <end position="73"/>
    </location>
</feature>